<dbReference type="EMBL" id="WUXR01000020">
    <property type="protein sequence ID" value="MBM4568461.1"/>
    <property type="molecule type" value="Genomic_DNA"/>
</dbReference>
<evidence type="ECO:0000313" key="3">
    <source>
        <dbReference type="EMBL" id="NKT79060.1"/>
    </source>
</evidence>
<dbReference type="PANTHER" id="PTHR36836">
    <property type="entry name" value="COLANIC ACID BIOSYNTHESIS PROTEIN WCAK"/>
    <property type="match status" value="1"/>
</dbReference>
<dbReference type="Proteomes" id="UP000603463">
    <property type="component" value="Unassembled WGS sequence"/>
</dbReference>
<evidence type="ECO:0000313" key="5">
    <source>
        <dbReference type="Proteomes" id="UP000808906"/>
    </source>
</evidence>
<proteinExistence type="predicted"/>
<dbReference type="Pfam" id="PF04230">
    <property type="entry name" value="PS_pyruv_trans"/>
    <property type="match status" value="1"/>
</dbReference>
<gene>
    <name evidence="2" type="ORF">GS441_24525</name>
    <name evidence="3" type="ORF">GS882_13195</name>
    <name evidence="4" type="ORF">GS947_22745</name>
</gene>
<sequence length="344" mass="37070">MVESYLESVNGVVDVIVRARSDFAEISSEAGHVTFVEMPDLIYSDGPAHLRAVGRFAGLLQDAASLAVVGADIMDGAYNTRASVRRSNLAAMGAAYGVDSRILGFSWNGTATPAALTALKRAGRTGVRCLVRDSVSFDRATRDGLTNLRLAADTVFSLPWNEEPELPKLPDGRLALVNASALIGRSEDQSQAYVALVRHLRSLGYGVVLLPHVIRPNGDDLQELRKVCDFFEGDTEVVLVSELLRPKAVRALCSRSELVVTGRMHLGILALSAGIAPVIFSTQGKVEGVMKLFGLRELVVEPGPEMGAAVVAAVNLIERDHAHYRRLVKEKLADAQRLSAVNFN</sequence>
<name>A0A9Q2PDY1_RHOHA</name>
<dbReference type="EMBL" id="WVDC01000018">
    <property type="protein sequence ID" value="NKW44303.1"/>
    <property type="molecule type" value="Genomic_DNA"/>
</dbReference>
<reference evidence="2" key="1">
    <citation type="submission" date="2019-11" db="EMBL/GenBank/DDBJ databases">
        <title>Spread of Macrolides and rifampicin resistant Rhodococcus equi in clinical isolates in the USA.</title>
        <authorList>
            <person name="Alvarez-Narvaez S."/>
            <person name="Huber L."/>
            <person name="Cohen N.D."/>
            <person name="Slovis N."/>
            <person name="Greiter M."/>
            <person name="Giguere S."/>
            <person name="Hart K."/>
        </authorList>
    </citation>
    <scope>NUCLEOTIDE SEQUENCE</scope>
    <source>
        <strain evidence="2">Lh_17</strain>
    </source>
</reference>
<dbReference type="InterPro" id="IPR007345">
    <property type="entry name" value="Polysacch_pyruvyl_Trfase"/>
</dbReference>
<accession>A0A9Q2PDY1</accession>
<dbReference type="PANTHER" id="PTHR36836:SF1">
    <property type="entry name" value="COLANIC ACID BIOSYNTHESIS PROTEIN WCAK"/>
    <property type="match status" value="1"/>
</dbReference>
<protein>
    <recommendedName>
        <fullName evidence="1">Polysaccharide pyruvyl transferase domain-containing protein</fullName>
    </recommendedName>
</protein>
<comment type="caution">
    <text evidence="2">The sequence shown here is derived from an EMBL/GenBank/DDBJ whole genome shotgun (WGS) entry which is preliminary data.</text>
</comment>
<dbReference type="Proteomes" id="UP000808906">
    <property type="component" value="Unassembled WGS sequence"/>
</dbReference>
<dbReference type="EMBL" id="WVBC01000030">
    <property type="protein sequence ID" value="NKT79060.1"/>
    <property type="molecule type" value="Genomic_DNA"/>
</dbReference>
<evidence type="ECO:0000259" key="1">
    <source>
        <dbReference type="Pfam" id="PF04230"/>
    </source>
</evidence>
<feature type="domain" description="Polysaccharide pyruvyl transferase" evidence="1">
    <location>
        <begin position="48"/>
        <end position="282"/>
    </location>
</feature>
<evidence type="ECO:0000313" key="4">
    <source>
        <dbReference type="EMBL" id="NKW44303.1"/>
    </source>
</evidence>
<dbReference type="Proteomes" id="UP000608063">
    <property type="component" value="Unassembled WGS sequence"/>
</dbReference>
<evidence type="ECO:0000313" key="2">
    <source>
        <dbReference type="EMBL" id="MBM4568461.1"/>
    </source>
</evidence>
<organism evidence="2 5">
    <name type="scientific">Rhodococcus hoagii</name>
    <name type="common">Corynebacterium equii</name>
    <dbReference type="NCBI Taxonomy" id="43767"/>
    <lineage>
        <taxon>Bacteria</taxon>
        <taxon>Bacillati</taxon>
        <taxon>Actinomycetota</taxon>
        <taxon>Actinomycetes</taxon>
        <taxon>Mycobacteriales</taxon>
        <taxon>Nocardiaceae</taxon>
        <taxon>Prescottella</taxon>
    </lineage>
</organism>
<dbReference type="AlphaFoldDB" id="A0A9Q2PDY1"/>
<reference evidence="3" key="2">
    <citation type="journal article" date="2020" name="Environ. Microbiol.">
        <title>The novel and transferable erm(51) gene confers Macrolides, Lincosamides, and Streptogramins B (MLSB) resistance to clonal Rhodococcus equi in the environment.</title>
        <authorList>
            <person name="Huber L."/>
            <person name="Giguere S."/>
            <person name="Slovis N.M."/>
            <person name="Alvarez-Narvaez S."/>
            <person name="Hart K.A."/>
            <person name="Greiter M."/>
            <person name="Morris E.R.A."/>
            <person name="Cohen N.D."/>
        </authorList>
    </citation>
    <scope>NUCLEOTIDE SEQUENCE</scope>
    <source>
        <strain evidence="3">Lh_116_1</strain>
        <strain evidence="4">Lh_16_1</strain>
    </source>
</reference>